<evidence type="ECO:0000259" key="9">
    <source>
        <dbReference type="Pfam" id="PF03104"/>
    </source>
</evidence>
<evidence type="ECO:0000256" key="5">
    <source>
        <dbReference type="ARBA" id="ARBA00022932"/>
    </source>
</evidence>
<accession>A0A6J4VH97</accession>
<evidence type="ECO:0000256" key="7">
    <source>
        <dbReference type="ARBA" id="ARBA00049244"/>
    </source>
</evidence>
<dbReference type="InterPro" id="IPR050240">
    <property type="entry name" value="DNA_pol_type-B"/>
</dbReference>
<dbReference type="GO" id="GO:0000166">
    <property type="term" value="F:nucleotide binding"/>
    <property type="evidence" value="ECO:0007669"/>
    <property type="project" value="InterPro"/>
</dbReference>
<evidence type="ECO:0000256" key="2">
    <source>
        <dbReference type="ARBA" id="ARBA00012417"/>
    </source>
</evidence>
<dbReference type="InterPro" id="IPR036397">
    <property type="entry name" value="RNaseH_sf"/>
</dbReference>
<keyword evidence="4 10" id="KW-0548">Nucleotidyltransferase</keyword>
<dbReference type="EMBL" id="CADCWN010000217">
    <property type="protein sequence ID" value="CAA9578822.1"/>
    <property type="molecule type" value="Genomic_DNA"/>
</dbReference>
<organism evidence="10">
    <name type="scientific">uncultured Thermomicrobiales bacterium</name>
    <dbReference type="NCBI Taxonomy" id="1645740"/>
    <lineage>
        <taxon>Bacteria</taxon>
        <taxon>Pseudomonadati</taxon>
        <taxon>Thermomicrobiota</taxon>
        <taxon>Thermomicrobia</taxon>
        <taxon>Thermomicrobiales</taxon>
        <taxon>environmental samples</taxon>
    </lineage>
</organism>
<keyword evidence="6" id="KW-0238">DNA-binding</keyword>
<dbReference type="InterPro" id="IPR043502">
    <property type="entry name" value="DNA/RNA_pol_sf"/>
</dbReference>
<dbReference type="GO" id="GO:0003887">
    <property type="term" value="F:DNA-directed DNA polymerase activity"/>
    <property type="evidence" value="ECO:0007669"/>
    <property type="project" value="UniProtKB-KW"/>
</dbReference>
<evidence type="ECO:0000256" key="3">
    <source>
        <dbReference type="ARBA" id="ARBA00022679"/>
    </source>
</evidence>
<dbReference type="GO" id="GO:0003677">
    <property type="term" value="F:DNA binding"/>
    <property type="evidence" value="ECO:0007669"/>
    <property type="project" value="UniProtKB-KW"/>
</dbReference>
<dbReference type="PRINTS" id="PR00106">
    <property type="entry name" value="DNAPOLB"/>
</dbReference>
<gene>
    <name evidence="10" type="ORF">AVDCRST_MAG18-2871</name>
</gene>
<name>A0A6J4VH97_9BACT</name>
<comment type="similarity">
    <text evidence="1">Belongs to the DNA polymerase type-B family.</text>
</comment>
<dbReference type="Gene3D" id="3.30.420.10">
    <property type="entry name" value="Ribonuclease H-like superfamily/Ribonuclease H"/>
    <property type="match status" value="1"/>
</dbReference>
<sequence>MEQIAAVGDVSGGASAGANDVWLFGWDPAPGIVSVWADNDGRVLVWQRLDGAVQRCEERFRPWLFAAHLADLRHLGTALVDEADGGSGDAPFSYRELSGAPDTLRYLLAARDGHALRRAIVRGARQRLGTTIRHLRDLPGDYYAVGAVEQYLMQTGRVFFRDMTYDDLHRLQFDLETTALSPRRGRIFMVAVRDSRGLETILEAPGDDDEAALIADLCALIRARDPDVIEGHNLFGFDLPFLAERAATLGVPLHLGRHPTLPALERYEEPTGWGNGRRARYRLAGRELIDTLDATRRHAFSARDMPGQGLKAAARYFGVAAPDRTYIAGAETYRTYQRDPEQVRRYAFDDVIETDGLSRRLMGAAFALAGMAPRRYERVAAAGPAMGLLEPLLVRAYLRAGAALPRNAGEADAALAPHQGGTTTLYAAGIARRVVKADIASMYPSIMRTFRVGPACDPLGALLYLVDRLTDLRLGHQRRAKAADPGSAEAHSHHAQQAAMKIVINSAYGYMGAGRMALFADRRAADEVTRRGRAILEQVVAGLRERRLALIEADTDGVFFGVPDGWTPEEERACVAAIAATLPAGIGLEYEGRYRAMLSHEVKNYALLTYDDRLIVRGNAFQSSRTEPFGERFLRAALRCALVGDSAGVHQAYLDTVAALRGRQFAPADVATVARLTKTPEAYAQSRDRAREAPYEALLAAGRTRWRAGERVRFYRAAGGAAVWLPERAANGPSSHDEAATGERPGYDIAHYLAVLQTSYVSRLRKAFSADDFEQLFRLSGQVGLFDRPLADLQPRWISA</sequence>
<dbReference type="EC" id="2.7.7.7" evidence="2"/>
<keyword evidence="3 10" id="KW-0808">Transferase</keyword>
<evidence type="ECO:0000256" key="1">
    <source>
        <dbReference type="ARBA" id="ARBA00005755"/>
    </source>
</evidence>
<evidence type="ECO:0000313" key="10">
    <source>
        <dbReference type="EMBL" id="CAA9578822.1"/>
    </source>
</evidence>
<evidence type="ECO:0000259" key="8">
    <source>
        <dbReference type="Pfam" id="PF00136"/>
    </source>
</evidence>
<evidence type="ECO:0000256" key="6">
    <source>
        <dbReference type="ARBA" id="ARBA00023125"/>
    </source>
</evidence>
<dbReference type="InterPro" id="IPR006134">
    <property type="entry name" value="DNA-dir_DNA_pol_B_multi_dom"/>
</dbReference>
<dbReference type="SUPFAM" id="SSF53098">
    <property type="entry name" value="Ribonuclease H-like"/>
    <property type="match status" value="1"/>
</dbReference>
<dbReference type="InterPro" id="IPR006133">
    <property type="entry name" value="DNA-dir_DNA_pol_B_exonuc"/>
</dbReference>
<dbReference type="PANTHER" id="PTHR10322">
    <property type="entry name" value="DNA POLYMERASE CATALYTIC SUBUNIT"/>
    <property type="match status" value="1"/>
</dbReference>
<dbReference type="Gene3D" id="3.90.1600.10">
    <property type="entry name" value="Palm domain of DNA polymerase"/>
    <property type="match status" value="1"/>
</dbReference>
<dbReference type="SUPFAM" id="SSF56672">
    <property type="entry name" value="DNA/RNA polymerases"/>
    <property type="match status" value="1"/>
</dbReference>
<dbReference type="InterPro" id="IPR023211">
    <property type="entry name" value="DNA_pol_palm_dom_sf"/>
</dbReference>
<dbReference type="PANTHER" id="PTHR10322:SF23">
    <property type="entry name" value="DNA POLYMERASE DELTA CATALYTIC SUBUNIT"/>
    <property type="match status" value="1"/>
</dbReference>
<reference evidence="10" key="1">
    <citation type="submission" date="2020-02" db="EMBL/GenBank/DDBJ databases">
        <authorList>
            <person name="Meier V. D."/>
        </authorList>
    </citation>
    <scope>NUCLEOTIDE SEQUENCE</scope>
    <source>
        <strain evidence="10">AVDCRST_MAG18</strain>
    </source>
</reference>
<keyword evidence="5" id="KW-0239">DNA-directed DNA polymerase</keyword>
<dbReference type="SMART" id="SM00486">
    <property type="entry name" value="POLBc"/>
    <property type="match status" value="1"/>
</dbReference>
<dbReference type="InterPro" id="IPR012337">
    <property type="entry name" value="RNaseH-like_sf"/>
</dbReference>
<evidence type="ECO:0000256" key="4">
    <source>
        <dbReference type="ARBA" id="ARBA00022695"/>
    </source>
</evidence>
<dbReference type="Pfam" id="PF03104">
    <property type="entry name" value="DNA_pol_B_exo1"/>
    <property type="match status" value="1"/>
</dbReference>
<comment type="catalytic activity">
    <reaction evidence="7">
        <text>DNA(n) + a 2'-deoxyribonucleoside 5'-triphosphate = DNA(n+1) + diphosphate</text>
        <dbReference type="Rhea" id="RHEA:22508"/>
        <dbReference type="Rhea" id="RHEA-COMP:17339"/>
        <dbReference type="Rhea" id="RHEA-COMP:17340"/>
        <dbReference type="ChEBI" id="CHEBI:33019"/>
        <dbReference type="ChEBI" id="CHEBI:61560"/>
        <dbReference type="ChEBI" id="CHEBI:173112"/>
        <dbReference type="EC" id="2.7.7.7"/>
    </reaction>
</comment>
<protein>
    <recommendedName>
        <fullName evidence="2">DNA-directed DNA polymerase</fullName>
        <ecNumber evidence="2">2.7.7.7</ecNumber>
    </recommendedName>
</protein>
<dbReference type="Pfam" id="PF00136">
    <property type="entry name" value="DNA_pol_B"/>
    <property type="match status" value="1"/>
</dbReference>
<dbReference type="AlphaFoldDB" id="A0A6J4VH97"/>
<dbReference type="InterPro" id="IPR006172">
    <property type="entry name" value="DNA-dir_DNA_pol_B"/>
</dbReference>
<feature type="domain" description="DNA-directed DNA polymerase family B multifunctional" evidence="8">
    <location>
        <begin position="488"/>
        <end position="731"/>
    </location>
</feature>
<feature type="domain" description="DNA-directed DNA polymerase family B exonuclease" evidence="9">
    <location>
        <begin position="208"/>
        <end position="297"/>
    </location>
</feature>
<proteinExistence type="inferred from homology"/>